<evidence type="ECO:0000313" key="1">
    <source>
        <dbReference type="EMBL" id="BBG23979.1"/>
    </source>
</evidence>
<dbReference type="KEGG" id="step:IC006_1280"/>
<dbReference type="EMBL" id="AP018929">
    <property type="protein sequence ID" value="BBG23979.1"/>
    <property type="molecule type" value="Genomic_DNA"/>
</dbReference>
<dbReference type="STRING" id="1294262.GCA_001316085_01244"/>
<dbReference type="Proteomes" id="UP000322983">
    <property type="component" value="Chromosome"/>
</dbReference>
<gene>
    <name evidence="1" type="ORF">IC006_1280</name>
    <name evidence="2" type="ORF">IC007_1255</name>
</gene>
<organism evidence="2 4">
    <name type="scientific">Sulfuracidifex tepidarius</name>
    <dbReference type="NCBI Taxonomy" id="1294262"/>
    <lineage>
        <taxon>Archaea</taxon>
        <taxon>Thermoproteota</taxon>
        <taxon>Thermoprotei</taxon>
        <taxon>Sulfolobales</taxon>
        <taxon>Sulfolobaceae</taxon>
        <taxon>Sulfuracidifex</taxon>
    </lineage>
</organism>
<reference evidence="4" key="1">
    <citation type="submission" date="2018-09" db="EMBL/GenBank/DDBJ databases">
        <title>Complete Genome Sequencing of Sulfolobus sp. JCM 16834.</title>
        <authorList>
            <person name="Kato S."/>
            <person name="Itoh T."/>
            <person name="Ohkuma M."/>
        </authorList>
    </citation>
    <scope>NUCLEOTIDE SEQUENCE [LARGE SCALE GENOMIC DNA]</scope>
    <source>
        <strain evidence="4">IC-007</strain>
    </source>
</reference>
<dbReference type="Proteomes" id="UP000325030">
    <property type="component" value="Chromosome"/>
</dbReference>
<dbReference type="AlphaFoldDB" id="A0A510E2J9"/>
<dbReference type="RefSeq" id="WP_054845633.1">
    <property type="nucleotide sequence ID" value="NZ_AP018929.1"/>
</dbReference>
<evidence type="ECO:0000313" key="4">
    <source>
        <dbReference type="Proteomes" id="UP000325030"/>
    </source>
</evidence>
<protein>
    <recommendedName>
        <fullName evidence="5">Thioredoxin domain-containing protein</fullName>
    </recommendedName>
</protein>
<accession>A0A510E2J9</accession>
<reference evidence="2 3" key="2">
    <citation type="journal article" date="2020" name="Int. J. Syst. Evol. Microbiol.">
        <title>Sulfuracidifex tepidarius gen. nov., sp. nov. and transfer of Sulfolobus metallicus Huber and Stetter 1992 to the genus Sulfuracidifex as Sulfuracidifex metallicus comb. nov.</title>
        <authorList>
            <person name="Itoh T."/>
            <person name="Miura T."/>
            <person name="Sakai H.D."/>
            <person name="Kato S."/>
            <person name="Ohkuma M."/>
            <person name="Takashina T."/>
        </authorList>
    </citation>
    <scope>NUCLEOTIDE SEQUENCE</scope>
    <source>
        <strain evidence="1 3">IC-006</strain>
        <strain evidence="2">IC-007</strain>
    </source>
</reference>
<sequence length="100" mass="11412">MAKKLILVTTESHPMHKLFLEITDEVSKEVGIESEVRKEDYAFVTDYGEKDEFGMPWLPQLFLQEDGSIKPILTSIPFNDSLKPDKEKAKLEALSKVKNS</sequence>
<accession>A0A510DUX7</accession>
<proteinExistence type="predicted"/>
<keyword evidence="3" id="KW-1185">Reference proteome</keyword>
<evidence type="ECO:0008006" key="5">
    <source>
        <dbReference type="Google" id="ProtNLM"/>
    </source>
</evidence>
<dbReference type="GeneID" id="41717598"/>
<evidence type="ECO:0000313" key="3">
    <source>
        <dbReference type="Proteomes" id="UP000322983"/>
    </source>
</evidence>
<dbReference type="OrthoDB" id="36613at2157"/>
<name>A0A510E2J9_9CREN</name>
<dbReference type="EMBL" id="AP018930">
    <property type="protein sequence ID" value="BBG26734.1"/>
    <property type="molecule type" value="Genomic_DNA"/>
</dbReference>
<evidence type="ECO:0000313" key="2">
    <source>
        <dbReference type="EMBL" id="BBG26734.1"/>
    </source>
</evidence>